<dbReference type="InterPro" id="IPR019793">
    <property type="entry name" value="Peroxidases_heam-ligand_BS"/>
</dbReference>
<feature type="binding site" evidence="15">
    <location>
        <position position="94"/>
    </location>
    <ligand>
        <name>Ca(2+)</name>
        <dbReference type="ChEBI" id="CHEBI:29108"/>
        <label>1</label>
    </ligand>
</feature>
<keyword evidence="5 18" id="KW-0349">Heme</keyword>
<comment type="cofactor">
    <cofactor evidence="15 18">
        <name>Ca(2+)</name>
        <dbReference type="ChEBI" id="CHEBI:29108"/>
    </cofactor>
    <text evidence="15 18">Binds 2 calcium ions per subunit.</text>
</comment>
<dbReference type="GO" id="GO:0006979">
    <property type="term" value="P:response to oxidative stress"/>
    <property type="evidence" value="ECO:0007669"/>
    <property type="project" value="UniProtKB-UniRule"/>
</dbReference>
<dbReference type="PANTHER" id="PTHR31235">
    <property type="entry name" value="PEROXIDASE 25-RELATED"/>
    <property type="match status" value="1"/>
</dbReference>
<feature type="binding site" evidence="15">
    <location>
        <position position="72"/>
    </location>
    <ligand>
        <name>Ca(2+)</name>
        <dbReference type="ChEBI" id="CHEBI:29108"/>
        <label>1</label>
    </ligand>
</feature>
<feature type="active site" description="Proton acceptor" evidence="13">
    <location>
        <position position="71"/>
    </location>
</feature>
<feature type="disulfide bond" evidence="17">
    <location>
        <begin position="208"/>
        <end position="235"/>
    </location>
</feature>
<keyword evidence="7 15" id="KW-0106">Calcium</keyword>
<keyword evidence="6 15" id="KW-0479">Metal-binding</keyword>
<dbReference type="InterPro" id="IPR019794">
    <property type="entry name" value="Peroxidases_AS"/>
</dbReference>
<keyword evidence="18" id="KW-0732">Signal</keyword>
<evidence type="ECO:0000256" key="17">
    <source>
        <dbReference type="PIRSR" id="PIRSR600823-5"/>
    </source>
</evidence>
<dbReference type="CDD" id="cd00693">
    <property type="entry name" value="secretory_peroxidase"/>
    <property type="match status" value="1"/>
</dbReference>
<keyword evidence="21" id="KW-1185">Reference proteome</keyword>
<reference evidence="20" key="1">
    <citation type="submission" date="2020-07" db="EMBL/GenBank/DDBJ databases">
        <title>Genome sequence and genetic diversity analysis of an under-domesticated orphan crop, white fonio (Digitaria exilis).</title>
        <authorList>
            <person name="Bennetzen J.L."/>
            <person name="Chen S."/>
            <person name="Ma X."/>
            <person name="Wang X."/>
            <person name="Yssel A.E.J."/>
            <person name="Chaluvadi S.R."/>
            <person name="Johnson M."/>
            <person name="Gangashetty P."/>
            <person name="Hamidou F."/>
            <person name="Sanogo M.D."/>
            <person name="Zwaenepoel A."/>
            <person name="Wallace J."/>
            <person name="Van De Peer Y."/>
            <person name="Van Deynze A."/>
        </authorList>
    </citation>
    <scope>NUCLEOTIDE SEQUENCE</scope>
    <source>
        <tissue evidence="20">Leaves</tissue>
    </source>
</reference>
<evidence type="ECO:0000256" key="10">
    <source>
        <dbReference type="ARBA" id="ARBA00023157"/>
    </source>
</evidence>
<dbReference type="FunFam" id="1.10.520.10:FF:000028">
    <property type="entry name" value="Peroxidase"/>
    <property type="match status" value="1"/>
</dbReference>
<sequence>MKVSAFALALVVAFQAAAAVVVPATAPGAPTVGYYNGKCNCSVEGIVNDTVKAALDADITKGAALVRLFFHDCFVRGCDGSVLIDPTYANPNPEKTSGANIGLRGFDVIDAIKAKLESACCPNTVSCADILAFAARDASRYLSKGGVDYAVPSGRLDGVVSSATDAANSLPGSTFNVAELIAKFAGKGFTPEELVILSGAHSIGEAHCSSFHDRLSAPSSQINPDFRDSVLAKDCGAGGDDPTVENNIRDMNAASLGSLARYAVPARGGAYLDNSYYVNNLNNLVLFRSDWELVGSNATLRHVREYADNGTLWNLDFAAALVKLSKLSMPPGSTGEIRKTCRATNNY</sequence>
<evidence type="ECO:0000256" key="6">
    <source>
        <dbReference type="ARBA" id="ARBA00022723"/>
    </source>
</evidence>
<keyword evidence="18" id="KW-0964">Secreted</keyword>
<comment type="similarity">
    <text evidence="18">Belongs to the peroxidase family. Classical plant (class III) peroxidase subfamily.</text>
</comment>
<dbReference type="InterPro" id="IPR002016">
    <property type="entry name" value="Haem_peroxidase"/>
</dbReference>
<comment type="cofactor">
    <cofactor evidence="15 18">
        <name>heme b</name>
        <dbReference type="ChEBI" id="CHEBI:60344"/>
    </cofactor>
    <text evidence="15 18">Binds 1 heme b (iron(II)-protoporphyrin IX) group per subunit.</text>
</comment>
<keyword evidence="9 15" id="KW-0408">Iron</keyword>
<feature type="signal peptide" evidence="18">
    <location>
        <begin position="1"/>
        <end position="19"/>
    </location>
</feature>
<dbReference type="AlphaFoldDB" id="A0A835E4Y4"/>
<evidence type="ECO:0000256" key="7">
    <source>
        <dbReference type="ARBA" id="ARBA00022837"/>
    </source>
</evidence>
<evidence type="ECO:0000313" key="20">
    <source>
        <dbReference type="EMBL" id="KAF8661841.1"/>
    </source>
</evidence>
<dbReference type="GO" id="GO:0042744">
    <property type="term" value="P:hydrogen peroxide catabolic process"/>
    <property type="evidence" value="ECO:0007669"/>
    <property type="project" value="UniProtKB-KW"/>
</dbReference>
<dbReference type="Pfam" id="PF00141">
    <property type="entry name" value="peroxidase"/>
    <property type="match status" value="1"/>
</dbReference>
<feature type="disulfide bond" evidence="17">
    <location>
        <begin position="39"/>
        <end position="121"/>
    </location>
</feature>
<dbReference type="FunFam" id="1.10.420.10:FF:000001">
    <property type="entry name" value="Peroxidase"/>
    <property type="match status" value="1"/>
</dbReference>
<dbReference type="EC" id="1.11.1.7" evidence="18"/>
<dbReference type="Proteomes" id="UP000636709">
    <property type="component" value="Unassembled WGS sequence"/>
</dbReference>
<gene>
    <name evidence="20" type="ORF">HU200_056799</name>
</gene>
<dbReference type="Gene3D" id="1.10.520.10">
    <property type="match status" value="1"/>
</dbReference>
<dbReference type="SUPFAM" id="SSF48113">
    <property type="entry name" value="Heme-dependent peroxidases"/>
    <property type="match status" value="1"/>
</dbReference>
<dbReference type="PRINTS" id="PR00461">
    <property type="entry name" value="PLPEROXIDASE"/>
</dbReference>
<evidence type="ECO:0000256" key="11">
    <source>
        <dbReference type="ARBA" id="ARBA00023283"/>
    </source>
</evidence>
<dbReference type="PROSITE" id="PS50873">
    <property type="entry name" value="PEROXIDASE_4"/>
    <property type="match status" value="1"/>
</dbReference>
<feature type="site" description="Transition state stabilizer" evidence="16">
    <location>
        <position position="67"/>
    </location>
</feature>
<comment type="subcellular location">
    <subcellularLocation>
        <location evidence="2 18">Secreted</location>
    </subcellularLocation>
</comment>
<evidence type="ECO:0000256" key="16">
    <source>
        <dbReference type="PIRSR" id="PIRSR600823-4"/>
    </source>
</evidence>
<feature type="chain" id="PRO_5033103170" description="Peroxidase" evidence="18">
    <location>
        <begin position="20"/>
        <end position="347"/>
    </location>
</feature>
<comment type="caution">
    <text evidence="20">The sequence shown here is derived from an EMBL/GenBank/DDBJ whole genome shotgun (WGS) entry which is preliminary data.</text>
</comment>
<evidence type="ECO:0000256" key="15">
    <source>
        <dbReference type="PIRSR" id="PIRSR600823-3"/>
    </source>
</evidence>
<evidence type="ECO:0000259" key="19">
    <source>
        <dbReference type="PROSITE" id="PS50873"/>
    </source>
</evidence>
<comment type="catalytic activity">
    <reaction evidence="1 18">
        <text>2 a phenolic donor + H2O2 = 2 a phenolic radical donor + 2 H2O</text>
        <dbReference type="Rhea" id="RHEA:56136"/>
        <dbReference type="ChEBI" id="CHEBI:15377"/>
        <dbReference type="ChEBI" id="CHEBI:16240"/>
        <dbReference type="ChEBI" id="CHEBI:139520"/>
        <dbReference type="ChEBI" id="CHEBI:139521"/>
        <dbReference type="EC" id="1.11.1.7"/>
    </reaction>
</comment>
<dbReference type="EMBL" id="JACEFO010002392">
    <property type="protein sequence ID" value="KAF8661841.1"/>
    <property type="molecule type" value="Genomic_DNA"/>
</dbReference>
<keyword evidence="4 18" id="KW-0575">Peroxidase</keyword>
<accession>A0A835E4Y4</accession>
<feature type="disulfide bond" evidence="17">
    <location>
        <begin position="127"/>
        <end position="341"/>
    </location>
</feature>
<dbReference type="PROSITE" id="PS00435">
    <property type="entry name" value="PEROXIDASE_1"/>
    <property type="match status" value="1"/>
</dbReference>
<evidence type="ECO:0000313" key="21">
    <source>
        <dbReference type="Proteomes" id="UP000636709"/>
    </source>
</evidence>
<dbReference type="Gramene" id="Dexi5B01G0014010.1">
    <property type="protein sequence ID" value="Dexi5B01G0014010.1:cds"/>
    <property type="gene ID" value="Dexi5B01G0014010"/>
</dbReference>
<evidence type="ECO:0000256" key="12">
    <source>
        <dbReference type="ARBA" id="ARBA00023324"/>
    </source>
</evidence>
<feature type="binding site" evidence="15">
    <location>
        <position position="273"/>
    </location>
    <ligand>
        <name>Ca(2+)</name>
        <dbReference type="ChEBI" id="CHEBI:29108"/>
        <label>2</label>
    </ligand>
</feature>
<feature type="binding site" evidence="15">
    <location>
        <position position="77"/>
    </location>
    <ligand>
        <name>Ca(2+)</name>
        <dbReference type="ChEBI" id="CHEBI:29108"/>
        <label>1</label>
    </ligand>
</feature>
<organism evidence="20 21">
    <name type="scientific">Digitaria exilis</name>
    <dbReference type="NCBI Taxonomy" id="1010633"/>
    <lineage>
        <taxon>Eukaryota</taxon>
        <taxon>Viridiplantae</taxon>
        <taxon>Streptophyta</taxon>
        <taxon>Embryophyta</taxon>
        <taxon>Tracheophyta</taxon>
        <taxon>Spermatophyta</taxon>
        <taxon>Magnoliopsida</taxon>
        <taxon>Liliopsida</taxon>
        <taxon>Poales</taxon>
        <taxon>Poaceae</taxon>
        <taxon>PACMAD clade</taxon>
        <taxon>Panicoideae</taxon>
        <taxon>Panicodae</taxon>
        <taxon>Paniceae</taxon>
        <taxon>Anthephorinae</taxon>
        <taxon>Digitaria</taxon>
    </lineage>
</organism>
<feature type="disulfide bond" evidence="17">
    <location>
        <begin position="73"/>
        <end position="78"/>
    </location>
</feature>
<feature type="binding site" evidence="14">
    <location>
        <position position="171"/>
    </location>
    <ligand>
        <name>substrate</name>
    </ligand>
</feature>
<feature type="binding site" evidence="15">
    <location>
        <position position="81"/>
    </location>
    <ligand>
        <name>Ca(2+)</name>
        <dbReference type="ChEBI" id="CHEBI:29108"/>
        <label>1</label>
    </ligand>
</feature>
<dbReference type="OrthoDB" id="2113341at2759"/>
<dbReference type="InterPro" id="IPR033905">
    <property type="entry name" value="Secretory_peroxidase"/>
</dbReference>
<dbReference type="InterPro" id="IPR000823">
    <property type="entry name" value="Peroxidase_pln"/>
</dbReference>
<keyword evidence="8 18" id="KW-0560">Oxidoreductase</keyword>
<evidence type="ECO:0000256" key="5">
    <source>
        <dbReference type="ARBA" id="ARBA00022617"/>
    </source>
</evidence>
<dbReference type="GO" id="GO:0140825">
    <property type="term" value="F:lactoperoxidase activity"/>
    <property type="evidence" value="ECO:0007669"/>
    <property type="project" value="UniProtKB-EC"/>
</dbReference>
<evidence type="ECO:0000256" key="3">
    <source>
        <dbReference type="ARBA" id="ARBA00006873"/>
    </source>
</evidence>
<feature type="binding site" evidence="15">
    <location>
        <position position="75"/>
    </location>
    <ligand>
        <name>Ca(2+)</name>
        <dbReference type="ChEBI" id="CHEBI:29108"/>
        <label>1</label>
    </ligand>
</feature>
<evidence type="ECO:0000256" key="9">
    <source>
        <dbReference type="ARBA" id="ARBA00023004"/>
    </source>
</evidence>
<evidence type="ECO:0000256" key="2">
    <source>
        <dbReference type="ARBA" id="ARBA00004613"/>
    </source>
</evidence>
<evidence type="ECO:0000256" key="13">
    <source>
        <dbReference type="PIRSR" id="PIRSR600823-1"/>
    </source>
</evidence>
<comment type="function">
    <text evidence="18">Removal of H(2)O(2), oxidation of toxic reductants, biosynthesis and degradation of lignin, suberization, auxin catabolism, response to environmental stresses such as wounding, pathogen attack and oxidative stress.</text>
</comment>
<dbReference type="Gene3D" id="1.10.420.10">
    <property type="entry name" value="Peroxidase, domain 2"/>
    <property type="match status" value="1"/>
</dbReference>
<evidence type="ECO:0000256" key="8">
    <source>
        <dbReference type="ARBA" id="ARBA00023002"/>
    </source>
</evidence>
<evidence type="ECO:0000256" key="18">
    <source>
        <dbReference type="RuleBase" id="RU362060"/>
    </source>
</evidence>
<protein>
    <recommendedName>
        <fullName evidence="18">Peroxidase</fullName>
        <ecNumber evidence="18">1.11.1.7</ecNumber>
    </recommendedName>
</protein>
<name>A0A835E4Y4_9POAL</name>
<dbReference type="GO" id="GO:0046872">
    <property type="term" value="F:metal ion binding"/>
    <property type="evidence" value="ECO:0007669"/>
    <property type="project" value="UniProtKB-UniRule"/>
</dbReference>
<evidence type="ECO:0000256" key="4">
    <source>
        <dbReference type="ARBA" id="ARBA00022559"/>
    </source>
</evidence>
<dbReference type="GO" id="GO:0020037">
    <property type="term" value="F:heme binding"/>
    <property type="evidence" value="ECO:0007669"/>
    <property type="project" value="UniProtKB-UniRule"/>
</dbReference>
<dbReference type="PROSITE" id="PS00436">
    <property type="entry name" value="PEROXIDASE_2"/>
    <property type="match status" value="1"/>
</dbReference>
<feature type="domain" description="Plant heme peroxidase family profile" evidence="19">
    <location>
        <begin position="29"/>
        <end position="345"/>
    </location>
</feature>
<dbReference type="GO" id="GO:0005576">
    <property type="term" value="C:extracellular region"/>
    <property type="evidence" value="ECO:0007669"/>
    <property type="project" value="UniProtKB-SubCell"/>
</dbReference>
<comment type="similarity">
    <text evidence="3">Belongs to the peroxidase family. Ascorbate peroxidase subfamily.</text>
</comment>
<keyword evidence="11" id="KW-0873">Pyrrolidone carboxylic acid</keyword>
<dbReference type="PRINTS" id="PR00458">
    <property type="entry name" value="PEROXIDASE"/>
</dbReference>
<keyword evidence="10 17" id="KW-1015">Disulfide bond</keyword>
<feature type="binding site" evidence="15">
    <location>
        <position position="79"/>
    </location>
    <ligand>
        <name>Ca(2+)</name>
        <dbReference type="ChEBI" id="CHEBI:29108"/>
        <label>1</label>
    </ligand>
</feature>
<evidence type="ECO:0000256" key="1">
    <source>
        <dbReference type="ARBA" id="ARBA00000189"/>
    </source>
</evidence>
<feature type="binding site" description="axial binding residue" evidence="15">
    <location>
        <position position="201"/>
    </location>
    <ligand>
        <name>heme b</name>
        <dbReference type="ChEBI" id="CHEBI:60344"/>
    </ligand>
    <ligandPart>
        <name>Fe</name>
        <dbReference type="ChEBI" id="CHEBI:18248"/>
    </ligandPart>
</feature>
<evidence type="ECO:0000256" key="14">
    <source>
        <dbReference type="PIRSR" id="PIRSR600823-2"/>
    </source>
</evidence>
<dbReference type="InterPro" id="IPR010255">
    <property type="entry name" value="Haem_peroxidase_sf"/>
</dbReference>
<proteinExistence type="inferred from homology"/>
<keyword evidence="12 18" id="KW-0376">Hydrogen peroxide</keyword>